<dbReference type="NCBIfam" id="TIGR04335">
    <property type="entry name" value="AmmeMemoSam_A"/>
    <property type="match status" value="1"/>
</dbReference>
<dbReference type="InterPro" id="IPR023473">
    <property type="entry name" value="AMMECR1"/>
</dbReference>
<evidence type="ECO:0000313" key="3">
    <source>
        <dbReference type="Proteomes" id="UP000005297"/>
    </source>
</evidence>
<comment type="caution">
    <text evidence="2">The sequence shown here is derived from an EMBL/GenBank/DDBJ whole genome shotgun (WGS) entry which is preliminary data.</text>
</comment>
<dbReference type="PANTHER" id="PTHR13016">
    <property type="entry name" value="AMMECR1 HOMOLOG"/>
    <property type="match status" value="1"/>
</dbReference>
<dbReference type="InterPro" id="IPR027485">
    <property type="entry name" value="AMMECR1_N"/>
</dbReference>
<dbReference type="STRING" id="314344.AL013_02940"/>
<keyword evidence="3" id="KW-1185">Reference proteome</keyword>
<dbReference type="PANTHER" id="PTHR13016:SF0">
    <property type="entry name" value="AMME SYNDROME CANDIDATE GENE 1 PROTEIN"/>
    <property type="match status" value="1"/>
</dbReference>
<dbReference type="InParanoid" id="Q0EX99"/>
<gene>
    <name evidence="2" type="ORF">SPV1_08136</name>
</gene>
<dbReference type="InterPro" id="IPR036071">
    <property type="entry name" value="AMMECR1_dom_sf"/>
</dbReference>
<dbReference type="eggNOG" id="COG2078">
    <property type="taxonomic scope" value="Bacteria"/>
</dbReference>
<sequence length="185" mass="20237">MDVDGELLLALARAAIGLRLGLATDLPEGTASMQQQAASFVTLQKQGRLRGCIGSLEAYRPLAEDVAANAVAAAFEDPRFPPLTAEEFADTRIEVSVLSSLQPMPVRDEQDALARLRPGIDGVVLHFGMNRATFLPQVWEQLPEPAQFLAHLKVKAGLPVDFWDPDLQLHRYTVSKYCEPEGGEE</sequence>
<dbReference type="RefSeq" id="WP_009849151.1">
    <property type="nucleotide sequence ID" value="NZ_DS022294.1"/>
</dbReference>
<reference evidence="2 3" key="1">
    <citation type="submission" date="2006-09" db="EMBL/GenBank/DDBJ databases">
        <authorList>
            <person name="Emerson D."/>
            <person name="Ferriera S."/>
            <person name="Johnson J."/>
            <person name="Kravitz S."/>
            <person name="Halpern A."/>
            <person name="Remington K."/>
            <person name="Beeson K."/>
            <person name="Tran B."/>
            <person name="Rogers Y.-H."/>
            <person name="Friedman R."/>
            <person name="Venter J.C."/>
        </authorList>
    </citation>
    <scope>NUCLEOTIDE SEQUENCE [LARGE SCALE GENOMIC DNA]</scope>
    <source>
        <strain evidence="2 3">PV-1</strain>
    </source>
</reference>
<dbReference type="HOGENOM" id="CLU_095686_0_0_0"/>
<name>Q0EX99_9PROT</name>
<protein>
    <recommendedName>
        <fullName evidence="1">AMMECR1 domain-containing protein</fullName>
    </recommendedName>
</protein>
<organism evidence="2 3">
    <name type="scientific">Mariprofundus ferrooxydans PV-1</name>
    <dbReference type="NCBI Taxonomy" id="314345"/>
    <lineage>
        <taxon>Bacteria</taxon>
        <taxon>Pseudomonadati</taxon>
        <taxon>Pseudomonadota</taxon>
        <taxon>Candidatius Mariprofundia</taxon>
        <taxon>Mariprofundales</taxon>
        <taxon>Mariprofundaceae</taxon>
        <taxon>Mariprofundus</taxon>
    </lineage>
</organism>
<feature type="domain" description="AMMECR1" evidence="1">
    <location>
        <begin position="3"/>
        <end position="185"/>
    </location>
</feature>
<dbReference type="InterPro" id="IPR027623">
    <property type="entry name" value="AmmeMemoSam_A"/>
</dbReference>
<dbReference type="EMBL" id="AATS01000015">
    <property type="protein sequence ID" value="EAU53891.1"/>
    <property type="molecule type" value="Genomic_DNA"/>
</dbReference>
<dbReference type="PROSITE" id="PS51112">
    <property type="entry name" value="AMMECR1"/>
    <property type="match status" value="1"/>
</dbReference>
<evidence type="ECO:0000313" key="2">
    <source>
        <dbReference type="EMBL" id="EAU53891.1"/>
    </source>
</evidence>
<dbReference type="Proteomes" id="UP000005297">
    <property type="component" value="Unassembled WGS sequence"/>
</dbReference>
<dbReference type="NCBIfam" id="TIGR00296">
    <property type="entry name" value="TIGR00296 family protein"/>
    <property type="match status" value="1"/>
</dbReference>
<dbReference type="SUPFAM" id="SSF143447">
    <property type="entry name" value="AMMECR1-like"/>
    <property type="match status" value="1"/>
</dbReference>
<dbReference type="AlphaFoldDB" id="Q0EX99"/>
<proteinExistence type="predicted"/>
<evidence type="ECO:0000259" key="1">
    <source>
        <dbReference type="PROSITE" id="PS51112"/>
    </source>
</evidence>
<dbReference type="Gene3D" id="3.30.700.20">
    <property type="entry name" value="Hypothetical protein ph0010, domain 1"/>
    <property type="match status" value="1"/>
</dbReference>
<accession>Q0EX99</accession>
<dbReference type="Pfam" id="PF01871">
    <property type="entry name" value="AMMECR1"/>
    <property type="match status" value="1"/>
</dbReference>
<dbReference type="Gene3D" id="3.30.1490.150">
    <property type="entry name" value="Hypothetical protein ph0010, domain 2"/>
    <property type="match status" value="1"/>
</dbReference>
<dbReference type="InterPro" id="IPR002733">
    <property type="entry name" value="AMMECR1_domain"/>
</dbReference>
<dbReference type="OrthoDB" id="9782820at2"/>